<dbReference type="eggNOG" id="COG0457">
    <property type="taxonomic scope" value="Bacteria"/>
</dbReference>
<dbReference type="Proteomes" id="UP000018922">
    <property type="component" value="Chromosome I"/>
</dbReference>
<dbReference type="Pfam" id="PF01739">
    <property type="entry name" value="CheR"/>
    <property type="match status" value="1"/>
</dbReference>
<feature type="region of interest" description="Disordered" evidence="6">
    <location>
        <begin position="269"/>
        <end position="299"/>
    </location>
</feature>
<dbReference type="STRING" id="1430440.MGMSRv2__3727"/>
<dbReference type="InterPro" id="IPR029063">
    <property type="entry name" value="SAM-dependent_MTases_sf"/>
</dbReference>
<dbReference type="InterPro" id="IPR036804">
    <property type="entry name" value="CheR_N_sf"/>
</dbReference>
<gene>
    <name evidence="8" type="ordered locus">MGMSRv2__3727</name>
</gene>
<sequence>MTGPTLQGFKDLVRGRCGLMLEGNGEETLKAAIAARMQATGVLGEQAYLARLTTNEAEFQELVTLLTINETYFFREPEQLALLTEKMVPRLLALRGPGRPIRILSAGCSTGEEPYSIAMALLDQYGEAMGSLVRLYAGDIDHLALAKARAGHYSAFSFRALSPERQQRYFAPIGRHGFALAETVRTRVEFHHLNLLSAEPPASLHDFDIVLFRNVSIYFDADTRRAIQHNLARMMTLDGVLLVGTAETLANDLGVLRLVEEDGHFYFAKGAAAPPPPRPSRSPPPAPPAPPPKPNRPVPAPVVATVVATAAPAPDLDTARRLIRDKRHDEAGALLRGILAQSPDHLSALVLLAHVQVLRRDHPAAQTLAQRALELDSWSVEAMVVQGFAAKWQGDHDAAIRWFKQAVYTRHHCWVAQYYLAESYRAAGQPDLARRTYRVALQHLTQHPDGDGGLSLPLGLPVAEVRFLCERHAGGRG</sequence>
<dbReference type="EC" id="2.1.1.80" evidence="2"/>
<proteinExistence type="predicted"/>
<dbReference type="PRINTS" id="PR00996">
    <property type="entry name" value="CHERMTFRASE"/>
</dbReference>
<feature type="compositionally biased region" description="Pro residues" evidence="6">
    <location>
        <begin position="273"/>
        <end position="299"/>
    </location>
</feature>
<dbReference type="Gene3D" id="1.25.40.10">
    <property type="entry name" value="Tetratricopeptide repeat domain"/>
    <property type="match status" value="1"/>
</dbReference>
<accession>V6F6E5</accession>
<reference evidence="8 9" key="1">
    <citation type="journal article" date="2014" name="Genome Announc.">
        <title>Complete genome sequence of Magnetospirillum gryphiswaldense MSR-1.</title>
        <authorList>
            <person name="Wang X."/>
            <person name="Wang Q."/>
            <person name="Zhang W."/>
            <person name="Wang Y."/>
            <person name="Li L."/>
            <person name="Wen T."/>
            <person name="Zhang T."/>
            <person name="Zhang Y."/>
            <person name="Xu J."/>
            <person name="Hu J."/>
            <person name="Li S."/>
            <person name="Liu L."/>
            <person name="Liu J."/>
            <person name="Jiang W."/>
            <person name="Tian J."/>
            <person name="Li Y."/>
            <person name="Schuler D."/>
            <person name="Wang L."/>
            <person name="Li J."/>
        </authorList>
    </citation>
    <scope>NUCLEOTIDE SEQUENCE [LARGE SCALE GENOMIC DNA]</scope>
    <source>
        <strain evidence="9">DSM 6361 / JCM 21280 / NBRC 15271 / MSR-1</strain>
    </source>
</reference>
<dbReference type="EMBL" id="HG794546">
    <property type="protein sequence ID" value="CDL00942.1"/>
    <property type="molecule type" value="Genomic_DNA"/>
</dbReference>
<keyword evidence="9" id="KW-1185">Reference proteome</keyword>
<dbReference type="InterPro" id="IPR019734">
    <property type="entry name" value="TPR_rpt"/>
</dbReference>
<evidence type="ECO:0000259" key="7">
    <source>
        <dbReference type="PROSITE" id="PS50123"/>
    </source>
</evidence>
<evidence type="ECO:0000256" key="2">
    <source>
        <dbReference type="ARBA" id="ARBA00012534"/>
    </source>
</evidence>
<dbReference type="Pfam" id="PF14559">
    <property type="entry name" value="TPR_19"/>
    <property type="match status" value="1"/>
</dbReference>
<dbReference type="SMART" id="SM00028">
    <property type="entry name" value="TPR"/>
    <property type="match status" value="3"/>
</dbReference>
<dbReference type="SUPFAM" id="SSF48452">
    <property type="entry name" value="TPR-like"/>
    <property type="match status" value="1"/>
</dbReference>
<dbReference type="SMART" id="SM00138">
    <property type="entry name" value="MeTrc"/>
    <property type="match status" value="1"/>
</dbReference>
<dbReference type="SUPFAM" id="SSF47757">
    <property type="entry name" value="Chemotaxis receptor methyltransferase CheR, N-terminal domain"/>
    <property type="match status" value="1"/>
</dbReference>
<dbReference type="HOGENOM" id="CLU_025854_4_1_5"/>
<dbReference type="Gene3D" id="3.40.50.150">
    <property type="entry name" value="Vaccinia Virus protein VP39"/>
    <property type="match status" value="1"/>
</dbReference>
<feature type="domain" description="CheR-type methyltransferase" evidence="7">
    <location>
        <begin position="1"/>
        <end position="272"/>
    </location>
</feature>
<dbReference type="InterPro" id="IPR000780">
    <property type="entry name" value="CheR_MeTrfase"/>
</dbReference>
<dbReference type="KEGG" id="mgy:MGMSRv2__3727"/>
<evidence type="ECO:0000313" key="9">
    <source>
        <dbReference type="Proteomes" id="UP000018922"/>
    </source>
</evidence>
<dbReference type="eggNOG" id="COG1352">
    <property type="taxonomic scope" value="Bacteria"/>
</dbReference>
<keyword evidence="4 8" id="KW-0808">Transferase</keyword>
<evidence type="ECO:0000256" key="4">
    <source>
        <dbReference type="ARBA" id="ARBA00022679"/>
    </source>
</evidence>
<organism evidence="8 9">
    <name type="scientific">Magnetospirillum gryphiswaldense (strain DSM 6361 / JCM 21280 / NBRC 15271 / MSR-1)</name>
    <dbReference type="NCBI Taxonomy" id="431944"/>
    <lineage>
        <taxon>Bacteria</taxon>
        <taxon>Pseudomonadati</taxon>
        <taxon>Pseudomonadota</taxon>
        <taxon>Alphaproteobacteria</taxon>
        <taxon>Rhodospirillales</taxon>
        <taxon>Rhodospirillaceae</taxon>
        <taxon>Magnetospirillum</taxon>
    </lineage>
</organism>
<dbReference type="InterPro" id="IPR022642">
    <property type="entry name" value="CheR_C"/>
</dbReference>
<dbReference type="GO" id="GO:0008983">
    <property type="term" value="F:protein-glutamate O-methyltransferase activity"/>
    <property type="evidence" value="ECO:0007669"/>
    <property type="project" value="UniProtKB-EC"/>
</dbReference>
<dbReference type="PROSITE" id="PS50123">
    <property type="entry name" value="CHER"/>
    <property type="match status" value="1"/>
</dbReference>
<dbReference type="InterPro" id="IPR011990">
    <property type="entry name" value="TPR-like_helical_dom_sf"/>
</dbReference>
<evidence type="ECO:0000256" key="1">
    <source>
        <dbReference type="ARBA" id="ARBA00001541"/>
    </source>
</evidence>
<name>V6F6E5_MAGGM</name>
<evidence type="ECO:0000256" key="5">
    <source>
        <dbReference type="ARBA" id="ARBA00022691"/>
    </source>
</evidence>
<dbReference type="SUPFAM" id="SSF53335">
    <property type="entry name" value="S-adenosyl-L-methionine-dependent methyltransferases"/>
    <property type="match status" value="1"/>
</dbReference>
<dbReference type="PANTHER" id="PTHR24422:SF19">
    <property type="entry name" value="CHEMOTAXIS PROTEIN METHYLTRANSFERASE"/>
    <property type="match status" value="1"/>
</dbReference>
<evidence type="ECO:0000313" key="8">
    <source>
        <dbReference type="EMBL" id="CDL00942.1"/>
    </source>
</evidence>
<evidence type="ECO:0000256" key="3">
    <source>
        <dbReference type="ARBA" id="ARBA00022603"/>
    </source>
</evidence>
<evidence type="ECO:0000256" key="6">
    <source>
        <dbReference type="SAM" id="MobiDB-lite"/>
    </source>
</evidence>
<keyword evidence="3 8" id="KW-0489">Methyltransferase</keyword>
<dbReference type="GO" id="GO:0032259">
    <property type="term" value="P:methylation"/>
    <property type="evidence" value="ECO:0007669"/>
    <property type="project" value="UniProtKB-KW"/>
</dbReference>
<dbReference type="PANTHER" id="PTHR24422">
    <property type="entry name" value="CHEMOTAXIS PROTEIN METHYLTRANSFERASE"/>
    <property type="match status" value="1"/>
</dbReference>
<comment type="catalytic activity">
    <reaction evidence="1">
        <text>L-glutamyl-[protein] + S-adenosyl-L-methionine = [protein]-L-glutamate 5-O-methyl ester + S-adenosyl-L-homocysteine</text>
        <dbReference type="Rhea" id="RHEA:24452"/>
        <dbReference type="Rhea" id="RHEA-COMP:10208"/>
        <dbReference type="Rhea" id="RHEA-COMP:10311"/>
        <dbReference type="ChEBI" id="CHEBI:29973"/>
        <dbReference type="ChEBI" id="CHEBI:57856"/>
        <dbReference type="ChEBI" id="CHEBI:59789"/>
        <dbReference type="ChEBI" id="CHEBI:82795"/>
        <dbReference type="EC" id="2.1.1.80"/>
    </reaction>
</comment>
<protein>
    <recommendedName>
        <fullName evidence="2">protein-glutamate O-methyltransferase</fullName>
        <ecNumber evidence="2">2.1.1.80</ecNumber>
    </recommendedName>
</protein>
<keyword evidence="5" id="KW-0949">S-adenosyl-L-methionine</keyword>
<dbReference type="AlphaFoldDB" id="V6F6E5"/>
<dbReference type="Gene3D" id="1.10.155.10">
    <property type="entry name" value="Chemotaxis receptor methyltransferase CheR, N-terminal domain"/>
    <property type="match status" value="1"/>
</dbReference>
<dbReference type="InterPro" id="IPR050903">
    <property type="entry name" value="Bact_Chemotaxis_MeTrfase"/>
</dbReference>